<organism evidence="1">
    <name type="scientific">Rhizophora mucronata</name>
    <name type="common">Asiatic mangrove</name>
    <dbReference type="NCBI Taxonomy" id="61149"/>
    <lineage>
        <taxon>Eukaryota</taxon>
        <taxon>Viridiplantae</taxon>
        <taxon>Streptophyta</taxon>
        <taxon>Embryophyta</taxon>
        <taxon>Tracheophyta</taxon>
        <taxon>Spermatophyta</taxon>
        <taxon>Magnoliopsida</taxon>
        <taxon>eudicotyledons</taxon>
        <taxon>Gunneridae</taxon>
        <taxon>Pentapetalae</taxon>
        <taxon>rosids</taxon>
        <taxon>fabids</taxon>
        <taxon>Malpighiales</taxon>
        <taxon>Rhizophoraceae</taxon>
        <taxon>Rhizophora</taxon>
    </lineage>
</organism>
<dbReference type="EMBL" id="GGEC01003652">
    <property type="protein sequence ID" value="MBW84135.1"/>
    <property type="molecule type" value="Transcribed_RNA"/>
</dbReference>
<reference evidence="1" key="1">
    <citation type="submission" date="2018-02" db="EMBL/GenBank/DDBJ databases">
        <title>Rhizophora mucronata_Transcriptome.</title>
        <authorList>
            <person name="Meera S.P."/>
            <person name="Sreeshan A."/>
            <person name="Augustine A."/>
        </authorList>
    </citation>
    <scope>NUCLEOTIDE SEQUENCE</scope>
    <source>
        <tissue evidence="1">Leaf</tissue>
    </source>
</reference>
<accession>A0A2P2ISD2</accession>
<proteinExistence type="predicted"/>
<protein>
    <submittedName>
        <fullName evidence="1">Uncharacterized protein MANES_12G050000</fullName>
    </submittedName>
</protein>
<sequence>MHISKFSQLNCIMTNTTGGSSN</sequence>
<dbReference type="AlphaFoldDB" id="A0A2P2ISD2"/>
<name>A0A2P2ISD2_RHIMU</name>
<evidence type="ECO:0000313" key="1">
    <source>
        <dbReference type="EMBL" id="MBW84135.1"/>
    </source>
</evidence>